<dbReference type="InterPro" id="IPR036514">
    <property type="entry name" value="SGNH_hydro_sf"/>
</dbReference>
<evidence type="ECO:0000313" key="3">
    <source>
        <dbReference type="Proteomes" id="UP000236725"/>
    </source>
</evidence>
<dbReference type="RefSeq" id="WP_103982790.1">
    <property type="nucleotide sequence ID" value="NZ_FNVS01000005.1"/>
</dbReference>
<keyword evidence="1" id="KW-0472">Membrane</keyword>
<comment type="caution">
    <text evidence="2">The sequence shown here is derived from an EMBL/GenBank/DDBJ whole genome shotgun (WGS) entry which is preliminary data.</text>
</comment>
<dbReference type="EMBL" id="FNVS01000005">
    <property type="protein sequence ID" value="SEF69450.1"/>
    <property type="molecule type" value="Genomic_DNA"/>
</dbReference>
<feature type="transmembrane region" description="Helical" evidence="1">
    <location>
        <begin position="7"/>
        <end position="29"/>
    </location>
</feature>
<dbReference type="Proteomes" id="UP000236725">
    <property type="component" value="Unassembled WGS sequence"/>
</dbReference>
<protein>
    <recommendedName>
        <fullName evidence="4">GDSL-like Lipase/Acylhydrolase family protein</fullName>
    </recommendedName>
</protein>
<gene>
    <name evidence="2" type="ORF">SAMN05444001_1055</name>
</gene>
<proteinExistence type="predicted"/>
<keyword evidence="1" id="KW-0812">Transmembrane</keyword>
<dbReference type="GO" id="GO:0016788">
    <property type="term" value="F:hydrolase activity, acting on ester bonds"/>
    <property type="evidence" value="ECO:0007669"/>
    <property type="project" value="UniProtKB-ARBA"/>
</dbReference>
<sequence>MKRQHTYKLIAILLPFILVAVVEIILRIVNYGYDTRLFVTDQDARFWVMNHDISKKYFTAHQNATIGNRETFYKKKPAGTFRFFVLGASSSIGFPYMHNGSFARMLKYKLQFRFPQNNIEIINLSLTAINTYALYDFSRQLADYEPDGVLVYAGHNEYYGALGIASSSRIGCNPLLIRTMLAARNLKLIQAFSQLAGSFKPKDTSVTDQDLTLMERMAARQQIPYQSEAWQDGIEQFDRNLGDMLYLFEQHHIPVFIGTLACNLKGQKPLSKDSVSVRNNAIQEYNLAEKAYADSSWHEAQQHYMLAKEYDGLRFRAPEAFNDIIRKYGKQIQNVYVTDIAARFAANSPNGIVGNELMLEHVHPNLAGQRLIADSFYDALLADFPAFKTSAQVGTTVDLATEYPVTSFDTIYGDLVIWKLRQQWPFNEPASKLNYDKNNREYRTAAQFFVRKLNWGQAMQQLNNHYIQNKDYAGALRIVEQMCLELPHEKVFLKQAASLALRLQQQEKASYYLKQAGYGG</sequence>
<evidence type="ECO:0008006" key="4">
    <source>
        <dbReference type="Google" id="ProtNLM"/>
    </source>
</evidence>
<reference evidence="2 3" key="1">
    <citation type="submission" date="2016-10" db="EMBL/GenBank/DDBJ databases">
        <authorList>
            <person name="Varghese N."/>
            <person name="Submissions S."/>
        </authorList>
    </citation>
    <scope>NUCLEOTIDE SEQUENCE [LARGE SCALE GENOMIC DNA]</scope>
    <source>
        <strain evidence="2 3">DSM 29073</strain>
    </source>
</reference>
<dbReference type="SUPFAM" id="SSF52266">
    <property type="entry name" value="SGNH hydrolase"/>
    <property type="match status" value="1"/>
</dbReference>
<keyword evidence="1" id="KW-1133">Transmembrane helix</keyword>
<dbReference type="Gene3D" id="3.40.50.1110">
    <property type="entry name" value="SGNH hydrolase"/>
    <property type="match status" value="1"/>
</dbReference>
<evidence type="ECO:0000313" key="2">
    <source>
        <dbReference type="EMBL" id="SEF69450.1"/>
    </source>
</evidence>
<name>A0A8G2BV72_9BACT</name>
<evidence type="ECO:0000256" key="1">
    <source>
        <dbReference type="SAM" id="Phobius"/>
    </source>
</evidence>
<keyword evidence="3" id="KW-1185">Reference proteome</keyword>
<dbReference type="AlphaFoldDB" id="A0A8G2BV72"/>
<organism evidence="2 3">
    <name type="scientific">Parabacteroides chinchillae</name>
    <dbReference type="NCBI Taxonomy" id="871327"/>
    <lineage>
        <taxon>Bacteria</taxon>
        <taxon>Pseudomonadati</taxon>
        <taxon>Bacteroidota</taxon>
        <taxon>Bacteroidia</taxon>
        <taxon>Bacteroidales</taxon>
        <taxon>Tannerellaceae</taxon>
        <taxon>Parabacteroides</taxon>
    </lineage>
</organism>
<accession>A0A8G2BV72</accession>